<evidence type="ECO:0000313" key="8">
    <source>
        <dbReference type="Proteomes" id="UP000002026"/>
    </source>
</evidence>
<comment type="similarity">
    <text evidence="1">In the C-terminal section; belongs to the class-I pyridoxal-phosphate-dependent aminotransferase family.</text>
</comment>
<reference evidence="7 8" key="1">
    <citation type="journal article" date="2009" name="Stand. Genomic Sci.">
        <title>Complete genome sequence of Slackia heliotrinireducens type strain (RHS 1).</title>
        <authorList>
            <person name="Pukall R."/>
            <person name="Lapidus A."/>
            <person name="Nolan M."/>
            <person name="Copeland A."/>
            <person name="Glavina Del Rio T."/>
            <person name="Lucas S."/>
            <person name="Chen F."/>
            <person name="Tice H."/>
            <person name="Cheng J.F."/>
            <person name="Chertkov O."/>
            <person name="Bruce D."/>
            <person name="Goodwin L."/>
            <person name="Kuske C."/>
            <person name="Brettin T."/>
            <person name="Detter J.C."/>
            <person name="Han C."/>
            <person name="Pitluck S."/>
            <person name="Pati A."/>
            <person name="Mavrommatis K."/>
            <person name="Ivanova N."/>
            <person name="Ovchinnikova G."/>
            <person name="Chen A."/>
            <person name="Palaniappan K."/>
            <person name="Schneider S."/>
            <person name="Rohde M."/>
            <person name="Chain P."/>
            <person name="D'haeseleer P."/>
            <person name="Goker M."/>
            <person name="Bristow J."/>
            <person name="Eisen J.A."/>
            <person name="Markowitz V."/>
            <person name="Kyrpides N.C."/>
            <person name="Klenk H.P."/>
            <person name="Hugenholtz P."/>
        </authorList>
    </citation>
    <scope>NUCLEOTIDE SEQUENCE [LARGE SCALE GENOMIC DNA]</scope>
    <source>
        <strain evidence="8">ATCC 29202 / DSM 20476 / NCTC 11029 / RHS 1</strain>
    </source>
</reference>
<dbReference type="InterPro" id="IPR051446">
    <property type="entry name" value="HTH_trans_reg/aminotransferase"/>
</dbReference>
<keyword evidence="8" id="KW-1185">Reference proteome</keyword>
<evidence type="ECO:0000256" key="3">
    <source>
        <dbReference type="ARBA" id="ARBA00023015"/>
    </source>
</evidence>
<dbReference type="SUPFAM" id="SSF53383">
    <property type="entry name" value="PLP-dependent transferases"/>
    <property type="match status" value="1"/>
</dbReference>
<dbReference type="KEGG" id="shi:Shel_18480"/>
<name>C7N7I1_SLAHD</name>
<dbReference type="GO" id="GO:0030170">
    <property type="term" value="F:pyridoxal phosphate binding"/>
    <property type="evidence" value="ECO:0007669"/>
    <property type="project" value="InterPro"/>
</dbReference>
<dbReference type="PANTHER" id="PTHR46577">
    <property type="entry name" value="HTH-TYPE TRANSCRIPTIONAL REGULATORY PROTEIN GABR"/>
    <property type="match status" value="1"/>
</dbReference>
<dbReference type="HOGENOM" id="CLU_017584_0_1_11"/>
<dbReference type="CDD" id="cd00609">
    <property type="entry name" value="AAT_like"/>
    <property type="match status" value="1"/>
</dbReference>
<evidence type="ECO:0000256" key="1">
    <source>
        <dbReference type="ARBA" id="ARBA00005384"/>
    </source>
</evidence>
<dbReference type="SMART" id="SM00345">
    <property type="entry name" value="HTH_GNTR"/>
    <property type="match status" value="1"/>
</dbReference>
<keyword evidence="4" id="KW-0238">DNA-binding</keyword>
<sequence>MARSKQREIMLSVDEGSLEPLYRQIYRQVSGAIVDGSLAAGDRLPSIRKLCGHLGVSHTTVEQAYLQLAVEGYVRNMARSGYVVEKLDTGFLQMTRDSTIEKNVQRSVESRSQDAFFAENLQGGQALYDFSYANLPDDSFPVKTWYRLVGEMLHSSVIPELGRYAYTSEPNELSRQICAYLKRARGVDCVPEQVIPQSGTDGSLATVFQLFSREHHTVGLEEPGYATVSEVAQRMGFGLVPLPSDCGMDAYFEALERYRPKIVFCTPSHQFPTGRIMAIDARTRLLKWAQQNNAYIIEDDSCNEYRYETAPIPSLQSLDAYSRVIYMCNVSKVLSPSMRVAYLVLPPKLLGRYFRLFNYAHPSIPWLEQEVLARFMAEGYWDQHIRRMTKLMRKRHDALLSGLTDAFGDSIRISGQHSGMHLYVSVPNGMTQQELISSARREGAAVYGTQRMWFSRSAPEESLMVGFSSIKPEDIPAGVEALARAWRR</sequence>
<evidence type="ECO:0000256" key="4">
    <source>
        <dbReference type="ARBA" id="ARBA00023125"/>
    </source>
</evidence>
<dbReference type="PROSITE" id="PS50949">
    <property type="entry name" value="HTH_GNTR"/>
    <property type="match status" value="1"/>
</dbReference>
<dbReference type="InterPro" id="IPR000524">
    <property type="entry name" value="Tscrpt_reg_HTH_GntR"/>
</dbReference>
<dbReference type="SUPFAM" id="SSF46785">
    <property type="entry name" value="Winged helix' DNA-binding domain"/>
    <property type="match status" value="1"/>
</dbReference>
<keyword evidence="7" id="KW-0032">Aminotransferase</keyword>
<dbReference type="CDD" id="cd07377">
    <property type="entry name" value="WHTH_GntR"/>
    <property type="match status" value="1"/>
</dbReference>
<keyword evidence="2" id="KW-0663">Pyridoxal phosphate</keyword>
<dbReference type="AlphaFoldDB" id="C7N7I1"/>
<dbReference type="PANTHER" id="PTHR46577:SF1">
    <property type="entry name" value="HTH-TYPE TRANSCRIPTIONAL REGULATORY PROTEIN GABR"/>
    <property type="match status" value="1"/>
</dbReference>
<dbReference type="Gene3D" id="3.40.640.10">
    <property type="entry name" value="Type I PLP-dependent aspartate aminotransferase-like (Major domain)"/>
    <property type="match status" value="1"/>
</dbReference>
<dbReference type="EMBL" id="CP001684">
    <property type="protein sequence ID" value="ACV22866.1"/>
    <property type="molecule type" value="Genomic_DNA"/>
</dbReference>
<dbReference type="Gene3D" id="1.10.10.10">
    <property type="entry name" value="Winged helix-like DNA-binding domain superfamily/Winged helix DNA-binding domain"/>
    <property type="match status" value="1"/>
</dbReference>
<dbReference type="InterPro" id="IPR036390">
    <property type="entry name" value="WH_DNA-bd_sf"/>
</dbReference>
<dbReference type="GO" id="GO:0008483">
    <property type="term" value="F:transaminase activity"/>
    <property type="evidence" value="ECO:0007669"/>
    <property type="project" value="UniProtKB-KW"/>
</dbReference>
<accession>C7N7I1</accession>
<dbReference type="InterPro" id="IPR004839">
    <property type="entry name" value="Aminotransferase_I/II_large"/>
</dbReference>
<dbReference type="InterPro" id="IPR015421">
    <property type="entry name" value="PyrdxlP-dep_Trfase_major"/>
</dbReference>
<keyword evidence="7" id="KW-0808">Transferase</keyword>
<dbReference type="Pfam" id="PF00155">
    <property type="entry name" value="Aminotran_1_2"/>
    <property type="match status" value="1"/>
</dbReference>
<dbReference type="InterPro" id="IPR015424">
    <property type="entry name" value="PyrdxlP-dep_Trfase"/>
</dbReference>
<dbReference type="eggNOG" id="COG1167">
    <property type="taxonomic scope" value="Bacteria"/>
</dbReference>
<dbReference type="GO" id="GO:0003677">
    <property type="term" value="F:DNA binding"/>
    <property type="evidence" value="ECO:0007669"/>
    <property type="project" value="UniProtKB-KW"/>
</dbReference>
<keyword evidence="5" id="KW-0804">Transcription</keyword>
<evidence type="ECO:0000313" key="7">
    <source>
        <dbReference type="EMBL" id="ACV22866.1"/>
    </source>
</evidence>
<dbReference type="InterPro" id="IPR036388">
    <property type="entry name" value="WH-like_DNA-bd_sf"/>
</dbReference>
<proteinExistence type="inferred from homology"/>
<gene>
    <name evidence="7" type="ordered locus">Shel_18480</name>
</gene>
<dbReference type="RefSeq" id="WP_012798968.1">
    <property type="nucleotide sequence ID" value="NC_013165.1"/>
</dbReference>
<evidence type="ECO:0000259" key="6">
    <source>
        <dbReference type="PROSITE" id="PS50949"/>
    </source>
</evidence>
<evidence type="ECO:0000256" key="2">
    <source>
        <dbReference type="ARBA" id="ARBA00022898"/>
    </source>
</evidence>
<feature type="domain" description="HTH gntR-type" evidence="6">
    <location>
        <begin position="19"/>
        <end position="87"/>
    </location>
</feature>
<keyword evidence="3" id="KW-0805">Transcription regulation</keyword>
<organism evidence="7 8">
    <name type="scientific">Slackia heliotrinireducens (strain ATCC 29202 / DSM 20476 / NCTC 11029 / RHS 1)</name>
    <name type="common">Peptococcus heliotrinreducens</name>
    <dbReference type="NCBI Taxonomy" id="471855"/>
    <lineage>
        <taxon>Bacteria</taxon>
        <taxon>Bacillati</taxon>
        <taxon>Actinomycetota</taxon>
        <taxon>Coriobacteriia</taxon>
        <taxon>Eggerthellales</taxon>
        <taxon>Eggerthellaceae</taxon>
        <taxon>Slackia</taxon>
    </lineage>
</organism>
<dbReference type="Pfam" id="PF00392">
    <property type="entry name" value="GntR"/>
    <property type="match status" value="1"/>
</dbReference>
<evidence type="ECO:0000256" key="5">
    <source>
        <dbReference type="ARBA" id="ARBA00023163"/>
    </source>
</evidence>
<protein>
    <submittedName>
        <fullName evidence="7">Transcriptional regulator with HTH domain and aminotransferase domain</fullName>
    </submittedName>
</protein>
<dbReference type="GO" id="GO:0003700">
    <property type="term" value="F:DNA-binding transcription factor activity"/>
    <property type="evidence" value="ECO:0007669"/>
    <property type="project" value="InterPro"/>
</dbReference>
<dbReference type="Proteomes" id="UP000002026">
    <property type="component" value="Chromosome"/>
</dbReference>